<organism evidence="2 3">
    <name type="scientific">Curtobacterium salicis</name>
    <dbReference type="NCBI Taxonomy" id="1779862"/>
    <lineage>
        <taxon>Bacteria</taxon>
        <taxon>Bacillati</taxon>
        <taxon>Actinomycetota</taxon>
        <taxon>Actinomycetes</taxon>
        <taxon>Micrococcales</taxon>
        <taxon>Microbacteriaceae</taxon>
        <taxon>Curtobacterium</taxon>
    </lineage>
</organism>
<keyword evidence="1" id="KW-0812">Transmembrane</keyword>
<evidence type="ECO:0000313" key="2">
    <source>
        <dbReference type="EMBL" id="NII42575.1"/>
    </source>
</evidence>
<keyword evidence="1" id="KW-1133">Transmembrane helix</keyword>
<comment type="caution">
    <text evidence="2">The sequence shown here is derived from an EMBL/GenBank/DDBJ whole genome shotgun (WGS) entry which is preliminary data.</text>
</comment>
<dbReference type="EMBL" id="JAAOYO010000005">
    <property type="protein sequence ID" value="NII42575.1"/>
    <property type="molecule type" value="Genomic_DNA"/>
</dbReference>
<sequence length="67" mass="7202">MTKDQWVSTALGAVAMTALLAGWIVSLAASDTDWSVVAAVSFYVLAGGAAVTDVLYRFRSHRDAKRR</sequence>
<feature type="transmembrane region" description="Helical" evidence="1">
    <location>
        <begin position="34"/>
        <end position="56"/>
    </location>
</feature>
<name>A0ABX0TFN4_9MICO</name>
<gene>
    <name evidence="2" type="ORF">E9228_003244</name>
</gene>
<keyword evidence="3" id="KW-1185">Reference proteome</keyword>
<evidence type="ECO:0000313" key="3">
    <source>
        <dbReference type="Proteomes" id="UP001318300"/>
    </source>
</evidence>
<keyword evidence="1" id="KW-0472">Membrane</keyword>
<feature type="transmembrane region" description="Helical" evidence="1">
    <location>
        <begin position="7"/>
        <end position="28"/>
    </location>
</feature>
<reference evidence="2 3" key="1">
    <citation type="submission" date="2020-03" db="EMBL/GenBank/DDBJ databases">
        <title>Above-ground endophytic microbial communities from plants in different locations in the United States.</title>
        <authorList>
            <person name="Frank C."/>
        </authorList>
    </citation>
    <scope>NUCLEOTIDE SEQUENCE [LARGE SCALE GENOMIC DNA]</scope>
    <source>
        <strain evidence="2 3">WW7</strain>
    </source>
</reference>
<proteinExistence type="predicted"/>
<dbReference type="Proteomes" id="UP001318300">
    <property type="component" value="Unassembled WGS sequence"/>
</dbReference>
<protein>
    <submittedName>
        <fullName evidence="2">Fatty-acid desaturase</fullName>
    </submittedName>
</protein>
<evidence type="ECO:0000256" key="1">
    <source>
        <dbReference type="SAM" id="Phobius"/>
    </source>
</evidence>
<accession>A0ABX0TFN4</accession>